<feature type="region of interest" description="Disordered" evidence="1">
    <location>
        <begin position="968"/>
        <end position="1014"/>
    </location>
</feature>
<sequence length="1086" mass="119907">MELLPAALAPFVEKRLESSLKGHWQIEVAERLNLRPNSTGTIGWDQAALFNCMDRYWAEAFKAVLGRAERALVNELVAARNKLSHNENFTYDDAERALDSMRRLMEAISAGEVAEQIGKMRDTILRIKFSELARNEERRKTQRLEISVETVAGLLPWREVVEPHQDVATGEFQQAEFAADLAKVHSGSAPAEYRDPKQFFSRTYLTEGLSTLLLGAAKRLSGNGGDPVVELQTNFGGGKTHSMLALYHMAGPTPVQDLSGLDQLLERERLSVPDGINRAVLVGTSRGPQDVLNADGGRKIRTTWGELAWQLGGAEAFDMIAENDANGIAPGSHLLEEIFRKCAPCLILIDEWVAYLRQIYKVEGLPSGSFDANLSFVQSLTEAVKASPGTLLVASLPASQIEVGGEGGQEALARLKQTFSRVESSWRPASQEESYEIVRRRLFKEISGDKFHHRDNTLKQFAKLYRENTNDFPQGCADEDYRRKLEKAYPIHPELFDQLYTSWGSLEKFQRTRGVLRLMAQAIHELWMSGDPSVMIMPGSVAVSSPRVEPELLHYLDLSWQSIIAGDVDGTASTPYKIDQSAPNLNRYSATRRVARAIFMGTAPTHQQQNTGLDDKQINLGVVQPGERPAIFGDALRRLTNQAKFMHADLGRYWYSMSASLNRIATDRAAQIESALVDVTIDAELTKYVNALADRGHFDAVQVAPSGSAEVPDEAGGVRAVVLGVAHAHNGRDGSEALTEAKEILLQRGSTPRVYRNMLVFISADARQLDNLKDAVRAWLAWTEIVRDTDRLNLTQSDSALAKTKLTEANETVKTRLKEAWCYLHYPAQESAQSEVEWVSGKIPAQDGLLARASKKLVGEEGLLTELGPTRLDRDLQKYIWNGKPHLSLRDLREYLNRYIYLPRLKNQDVLIRSVQSAVAGMLPGPFAYAERWDEAAGAYLGLAIDHANNAMVVIDGDSVIIKPDAAEAHRPKPAEPSATDFGAPQAGAPTMPGEQAHALPTSTPTPSERNPTRFSGVVAISPDRPARDMHQIVEAIVEQLTTLPGSKVTLRLEIDAEVPGGLDRAKVRTLIENANTLGFSEKAVE</sequence>
<feature type="compositionally biased region" description="Polar residues" evidence="1">
    <location>
        <begin position="1001"/>
        <end position="1014"/>
    </location>
</feature>
<name>A0ABV7E5T6_9SPHN</name>
<comment type="caution">
    <text evidence="3">The sequence shown here is derived from an EMBL/GenBank/DDBJ whole genome shotgun (WGS) entry which is preliminary data.</text>
</comment>
<evidence type="ECO:0000313" key="4">
    <source>
        <dbReference type="Proteomes" id="UP001595456"/>
    </source>
</evidence>
<dbReference type="Proteomes" id="UP001595456">
    <property type="component" value="Unassembled WGS sequence"/>
</dbReference>
<keyword evidence="4" id="KW-1185">Reference proteome</keyword>
<protein>
    <submittedName>
        <fullName evidence="3">DUF499 domain-containing protein</fullName>
    </submittedName>
</protein>
<organism evidence="3 4">
    <name type="scientific">Alteraurantiacibacter palmitatis</name>
    <dbReference type="NCBI Taxonomy" id="2054628"/>
    <lineage>
        <taxon>Bacteria</taxon>
        <taxon>Pseudomonadati</taxon>
        <taxon>Pseudomonadota</taxon>
        <taxon>Alphaproteobacteria</taxon>
        <taxon>Sphingomonadales</taxon>
        <taxon>Erythrobacteraceae</taxon>
        <taxon>Alteraurantiacibacter</taxon>
    </lineage>
</organism>
<dbReference type="Pfam" id="PF04465">
    <property type="entry name" value="DUF499"/>
    <property type="match status" value="1"/>
</dbReference>
<feature type="domain" description="Swt1-like HEPN" evidence="2">
    <location>
        <begin position="1"/>
        <end position="109"/>
    </location>
</feature>
<accession>A0ABV7E5T6</accession>
<evidence type="ECO:0000259" key="2">
    <source>
        <dbReference type="Pfam" id="PF18731"/>
    </source>
</evidence>
<evidence type="ECO:0000313" key="3">
    <source>
        <dbReference type="EMBL" id="MFC3098119.1"/>
    </source>
</evidence>
<dbReference type="EMBL" id="JBHRST010000016">
    <property type="protein sequence ID" value="MFC3098119.1"/>
    <property type="molecule type" value="Genomic_DNA"/>
</dbReference>
<dbReference type="InterPro" id="IPR041650">
    <property type="entry name" value="HEPN_Swt1"/>
</dbReference>
<evidence type="ECO:0000256" key="1">
    <source>
        <dbReference type="SAM" id="MobiDB-lite"/>
    </source>
</evidence>
<dbReference type="Pfam" id="PF18731">
    <property type="entry name" value="HEPN_Swt1"/>
    <property type="match status" value="1"/>
</dbReference>
<dbReference type="RefSeq" id="WP_336926559.1">
    <property type="nucleotide sequence ID" value="NZ_JBANRO010000008.1"/>
</dbReference>
<dbReference type="InterPro" id="IPR007555">
    <property type="entry name" value="DUF499"/>
</dbReference>
<reference evidence="4" key="1">
    <citation type="journal article" date="2019" name="Int. J. Syst. Evol. Microbiol.">
        <title>The Global Catalogue of Microorganisms (GCM) 10K type strain sequencing project: providing services to taxonomists for standard genome sequencing and annotation.</title>
        <authorList>
            <consortium name="The Broad Institute Genomics Platform"/>
            <consortium name="The Broad Institute Genome Sequencing Center for Infectious Disease"/>
            <person name="Wu L."/>
            <person name="Ma J."/>
        </authorList>
    </citation>
    <scope>NUCLEOTIDE SEQUENCE [LARGE SCALE GENOMIC DNA]</scope>
    <source>
        <strain evidence="4">KCTC 52607</strain>
    </source>
</reference>
<gene>
    <name evidence="3" type="ORF">ACFODU_09980</name>
</gene>
<proteinExistence type="predicted"/>